<proteinExistence type="predicted"/>
<dbReference type="RefSeq" id="WP_124221795.1">
    <property type="nucleotide sequence ID" value="NZ_RKRF01000009.1"/>
</dbReference>
<protein>
    <submittedName>
        <fullName evidence="1">Uncharacterized protein</fullName>
    </submittedName>
</protein>
<dbReference type="Proteomes" id="UP000276443">
    <property type="component" value="Unassembled WGS sequence"/>
</dbReference>
<keyword evidence="2" id="KW-1185">Reference proteome</keyword>
<reference evidence="1 2" key="1">
    <citation type="submission" date="2018-11" db="EMBL/GenBank/DDBJ databases">
        <title>Genomic Encyclopedia of Type Strains, Phase IV (KMG-IV): sequencing the most valuable type-strain genomes for metagenomic binning, comparative biology and taxonomic classification.</title>
        <authorList>
            <person name="Goeker M."/>
        </authorList>
    </citation>
    <scope>NUCLEOTIDE SEQUENCE [LARGE SCALE GENOMIC DNA]</scope>
    <source>
        <strain evidence="1 2">DSM 18090</strain>
    </source>
</reference>
<dbReference type="OrthoDB" id="2968329at2"/>
<gene>
    <name evidence="1" type="ORF">EDC24_1828</name>
</gene>
<comment type="caution">
    <text evidence="1">The sequence shown here is derived from an EMBL/GenBank/DDBJ whole genome shotgun (WGS) entry which is preliminary data.</text>
</comment>
<evidence type="ECO:0000313" key="2">
    <source>
        <dbReference type="Proteomes" id="UP000276443"/>
    </source>
</evidence>
<dbReference type="AlphaFoldDB" id="A0A3N5BDB4"/>
<evidence type="ECO:0000313" key="1">
    <source>
        <dbReference type="EMBL" id="RPF53330.1"/>
    </source>
</evidence>
<sequence>MFSTNSEVFIQPVGINKHNILNGKEPIGEIRKRSDAPVHIQNTIYALISLHTCKAVDVEIVDHEKGVVGYIRKSSGLRAKKFHLFKGDQTYVGSVESGLSVKNIKTLDKNEQPLYKLEVSSSGIDYNILEFESNQGVASIRKRSIVYESIKDNLYNADGYYITIPEDPVKALHFIGICFTIGFYQSS</sequence>
<accession>A0A3N5BDB4</accession>
<organism evidence="1 2">
    <name type="scientific">Aquisalibacillus elongatus</name>
    <dbReference type="NCBI Taxonomy" id="485577"/>
    <lineage>
        <taxon>Bacteria</taxon>
        <taxon>Bacillati</taxon>
        <taxon>Bacillota</taxon>
        <taxon>Bacilli</taxon>
        <taxon>Bacillales</taxon>
        <taxon>Bacillaceae</taxon>
        <taxon>Aquisalibacillus</taxon>
    </lineage>
</organism>
<name>A0A3N5BDB4_9BACI</name>
<dbReference type="EMBL" id="RKRF01000009">
    <property type="protein sequence ID" value="RPF53330.1"/>
    <property type="molecule type" value="Genomic_DNA"/>
</dbReference>